<reference evidence="3" key="2">
    <citation type="submission" date="2015-06" db="UniProtKB">
        <authorList>
            <consortium name="EnsemblMetazoa"/>
        </authorList>
    </citation>
    <scope>IDENTIFICATION</scope>
</reference>
<dbReference type="GO" id="GO:0000472">
    <property type="term" value="P:endonucleolytic cleavage to generate mature 5'-end of SSU-rRNA from (SSU-rRNA, 5.8S rRNA, LSU-rRNA)"/>
    <property type="evidence" value="ECO:0007669"/>
    <property type="project" value="TreeGrafter"/>
</dbReference>
<dbReference type="InterPro" id="IPR001313">
    <property type="entry name" value="Pumilio_RNA-bd_rpt"/>
</dbReference>
<dbReference type="GO" id="GO:0000447">
    <property type="term" value="P:endonucleolytic cleavage in ITS1 to separate SSU-rRNA from 5.8S rRNA and LSU-rRNA from tricistronic rRNA transcript (SSU-rRNA, 5.8S rRNA, LSU-rRNA)"/>
    <property type="evidence" value="ECO:0007669"/>
    <property type="project" value="TreeGrafter"/>
</dbReference>
<dbReference type="Pfam" id="PF22493">
    <property type="entry name" value="PUF_NOP9"/>
    <property type="match status" value="1"/>
</dbReference>
<evidence type="ECO:0000256" key="1">
    <source>
        <dbReference type="ARBA" id="ARBA00022737"/>
    </source>
</evidence>
<sequence length="615" mass="71125">MEGVTPNSPRTPSPLETIKRIDFDVDYFNRMSRRIQDGFKDDIDRVVFVESIMKTVKGKELDLSGFKHPSTCIQWVIENSTNLVVIKSLALAFYPKGLDTEILSNQHTSRVIQLLLEASLKILSNEYTFGGHRPETPTRHGKWTEQFICAFSQFVIINMDTILSDGNGTHVMVTVIEALGGVRIGRHWSRKTIGFALKSSIITELEKDNVIKEIPPSFTRLMIKIAKKLIIRRPDRDLKEIILGRGTALIQNLLFILMVRLPEVCEITVKRLVYIIFSSEENKFAITTNSASAYLVEAIMLVCSQRRLTQLWHRYLKGKLMEMWKDDIANFVVQRLIDAVQDIDLFKYICDEVFPELGNVFAYNRAGIGVCLAKACLRFKSMQEPFVNALITAFNCEARQIHLVPAMLFGELKHRRSLWLHGSLMLQYIFRFEDPCRVSRSLISLEPHRLVEICSDKSGSHVIDCFLKSDNVPEKFKAQFKEKMRSCSINSVTDEDKEEDSYNNRKTKGNRVHKQRPRTGRRAPLPYERRDRSPITHKGRDIIFHRRCNTADRDGYQASYSARRTTIYRIGEKRSLSRSPSIPRLLSRLLPMQKEFQFELEPITRRFSAHFQQLI</sequence>
<keyword evidence="4" id="KW-1185">Reference proteome</keyword>
<accession>T1KU56</accession>
<dbReference type="STRING" id="32264.T1KU56"/>
<evidence type="ECO:0000313" key="4">
    <source>
        <dbReference type="Proteomes" id="UP000015104"/>
    </source>
</evidence>
<dbReference type="SUPFAM" id="SSF48371">
    <property type="entry name" value="ARM repeat"/>
    <property type="match status" value="1"/>
</dbReference>
<organism evidence="3 4">
    <name type="scientific">Tetranychus urticae</name>
    <name type="common">Two-spotted spider mite</name>
    <dbReference type="NCBI Taxonomy" id="32264"/>
    <lineage>
        <taxon>Eukaryota</taxon>
        <taxon>Metazoa</taxon>
        <taxon>Ecdysozoa</taxon>
        <taxon>Arthropoda</taxon>
        <taxon>Chelicerata</taxon>
        <taxon>Arachnida</taxon>
        <taxon>Acari</taxon>
        <taxon>Acariformes</taxon>
        <taxon>Trombidiformes</taxon>
        <taxon>Prostigmata</taxon>
        <taxon>Eleutherengona</taxon>
        <taxon>Raphignathae</taxon>
        <taxon>Tetranychoidea</taxon>
        <taxon>Tetranychidae</taxon>
        <taxon>Tetranychus</taxon>
    </lineage>
</organism>
<keyword evidence="1" id="KW-0677">Repeat</keyword>
<reference evidence="4" key="1">
    <citation type="submission" date="2011-08" db="EMBL/GenBank/DDBJ databases">
        <authorList>
            <person name="Rombauts S."/>
        </authorList>
    </citation>
    <scope>NUCLEOTIDE SEQUENCE</scope>
    <source>
        <strain evidence="4">London</strain>
    </source>
</reference>
<feature type="region of interest" description="Disordered" evidence="2">
    <location>
        <begin position="492"/>
        <end position="532"/>
    </location>
</feature>
<dbReference type="EnsemblMetazoa" id="tetur21g02190.1">
    <property type="protein sequence ID" value="tetur21g02190.1"/>
    <property type="gene ID" value="tetur21g02190"/>
</dbReference>
<dbReference type="Proteomes" id="UP000015104">
    <property type="component" value="Unassembled WGS sequence"/>
</dbReference>
<protein>
    <submittedName>
        <fullName evidence="3">Uncharacterized protein</fullName>
    </submittedName>
</protein>
<dbReference type="AlphaFoldDB" id="T1KU56"/>
<dbReference type="PANTHER" id="PTHR13102:SF0">
    <property type="entry name" value="NUCLEOLAR PROTEIN 9"/>
    <property type="match status" value="1"/>
</dbReference>
<name>T1KU56_TETUR</name>
<dbReference type="HOGENOM" id="CLU_444345_0_0_1"/>
<dbReference type="eggNOG" id="KOG2188">
    <property type="taxonomic scope" value="Eukaryota"/>
</dbReference>
<dbReference type="Gene3D" id="1.25.10.10">
    <property type="entry name" value="Leucine-rich Repeat Variant"/>
    <property type="match status" value="1"/>
</dbReference>
<dbReference type="GO" id="GO:0030686">
    <property type="term" value="C:90S preribosome"/>
    <property type="evidence" value="ECO:0007669"/>
    <property type="project" value="TreeGrafter"/>
</dbReference>
<dbReference type="GO" id="GO:0000480">
    <property type="term" value="P:endonucleolytic cleavage in 5'-ETS of tricistronic rRNA transcript (SSU-rRNA, 5.8S rRNA, LSU-rRNA)"/>
    <property type="evidence" value="ECO:0007669"/>
    <property type="project" value="TreeGrafter"/>
</dbReference>
<dbReference type="GO" id="GO:0030688">
    <property type="term" value="C:preribosome, small subunit precursor"/>
    <property type="evidence" value="ECO:0007669"/>
    <property type="project" value="TreeGrafter"/>
</dbReference>
<dbReference type="GO" id="GO:0003723">
    <property type="term" value="F:RNA binding"/>
    <property type="evidence" value="ECO:0007669"/>
    <property type="project" value="InterPro"/>
</dbReference>
<dbReference type="GO" id="GO:0005730">
    <property type="term" value="C:nucleolus"/>
    <property type="evidence" value="ECO:0007669"/>
    <property type="project" value="TreeGrafter"/>
</dbReference>
<dbReference type="InterPro" id="IPR040000">
    <property type="entry name" value="NOP9"/>
</dbReference>
<dbReference type="GO" id="GO:0000056">
    <property type="term" value="P:ribosomal small subunit export from nucleus"/>
    <property type="evidence" value="ECO:0007669"/>
    <property type="project" value="TreeGrafter"/>
</dbReference>
<evidence type="ECO:0000256" key="2">
    <source>
        <dbReference type="SAM" id="MobiDB-lite"/>
    </source>
</evidence>
<feature type="compositionally biased region" description="Basic residues" evidence="2">
    <location>
        <begin position="505"/>
        <end position="521"/>
    </location>
</feature>
<evidence type="ECO:0000313" key="3">
    <source>
        <dbReference type="EnsemblMetazoa" id="tetur21g02190.1"/>
    </source>
</evidence>
<dbReference type="PANTHER" id="PTHR13102">
    <property type="entry name" value="NUCLEOLAR PROTEIN 9"/>
    <property type="match status" value="1"/>
</dbReference>
<proteinExistence type="predicted"/>
<dbReference type="InterPro" id="IPR011989">
    <property type="entry name" value="ARM-like"/>
</dbReference>
<dbReference type="InterPro" id="IPR016024">
    <property type="entry name" value="ARM-type_fold"/>
</dbReference>
<dbReference type="EMBL" id="CAEY01000548">
    <property type="status" value="NOT_ANNOTATED_CDS"/>
    <property type="molecule type" value="Genomic_DNA"/>
</dbReference>